<proteinExistence type="predicted"/>
<evidence type="ECO:0000313" key="2">
    <source>
        <dbReference type="Proteomes" id="UP001466933"/>
    </source>
</evidence>
<dbReference type="EMBL" id="JBCPYA010000016">
    <property type="protein sequence ID" value="MEN2474151.1"/>
    <property type="molecule type" value="Genomic_DNA"/>
</dbReference>
<organism evidence="1 2">
    <name type="scientific">Burkholderia theae</name>
    <dbReference type="NCBI Taxonomy" id="3143496"/>
    <lineage>
        <taxon>Bacteria</taxon>
        <taxon>Pseudomonadati</taxon>
        <taxon>Pseudomonadota</taxon>
        <taxon>Betaproteobacteria</taxon>
        <taxon>Burkholderiales</taxon>
        <taxon>Burkholderiaceae</taxon>
        <taxon>Burkholderia</taxon>
    </lineage>
</organism>
<accession>A0ABU9WRE6</accession>
<dbReference type="RefSeq" id="WP_343494503.1">
    <property type="nucleotide sequence ID" value="NZ_JBCPYA010000016.1"/>
</dbReference>
<protein>
    <submittedName>
        <fullName evidence="1">Uncharacterized protein</fullName>
    </submittedName>
</protein>
<keyword evidence="2" id="KW-1185">Reference proteome</keyword>
<dbReference type="Proteomes" id="UP001466933">
    <property type="component" value="Unassembled WGS sequence"/>
</dbReference>
<evidence type="ECO:0000313" key="1">
    <source>
        <dbReference type="EMBL" id="MEN2474151.1"/>
    </source>
</evidence>
<comment type="caution">
    <text evidence="1">The sequence shown here is derived from an EMBL/GenBank/DDBJ whole genome shotgun (WGS) entry which is preliminary data.</text>
</comment>
<name>A0ABU9WRE6_9BURK</name>
<gene>
    <name evidence="1" type="ORF">VOI36_30005</name>
</gene>
<sequence length="51" mass="5538">MTLSIRNNVYSLVFTDGSMPMPGVNAEPVFRIHSSLRLAGKIMAILSGMRG</sequence>
<reference evidence="1 2" key="1">
    <citation type="submission" date="2024-05" db="EMBL/GenBank/DDBJ databases">
        <title>Burkholderia sp. Nov. a novel bacteria isolated from rhizosphere soil of Camellia sinensis.</title>
        <authorList>
            <person name="Dong Y."/>
        </authorList>
    </citation>
    <scope>NUCLEOTIDE SEQUENCE [LARGE SCALE GENOMIC DNA]</scope>
    <source>
        <strain evidence="1 2">GS2Y</strain>
    </source>
</reference>